<dbReference type="EMBL" id="KV784373">
    <property type="protein sequence ID" value="OEU10183.1"/>
    <property type="molecule type" value="Genomic_DNA"/>
</dbReference>
<dbReference type="CDD" id="cd00084">
    <property type="entry name" value="HMG-box_SF"/>
    <property type="match status" value="1"/>
</dbReference>
<feature type="domain" description="HMG box" evidence="3">
    <location>
        <begin position="28"/>
        <end position="95"/>
    </location>
</feature>
<evidence type="ECO:0000313" key="5">
    <source>
        <dbReference type="Proteomes" id="UP000095751"/>
    </source>
</evidence>
<reference evidence="4 5" key="1">
    <citation type="submission" date="2016-09" db="EMBL/GenBank/DDBJ databases">
        <title>Extensive genetic diversity and differential bi-allelic expression allows diatom success in the polar Southern Ocean.</title>
        <authorList>
            <consortium name="DOE Joint Genome Institute"/>
            <person name="Mock T."/>
            <person name="Otillar R.P."/>
            <person name="Strauss J."/>
            <person name="Dupont C."/>
            <person name="Frickenhaus S."/>
            <person name="Maumus F."/>
            <person name="Mcmullan M."/>
            <person name="Sanges R."/>
            <person name="Schmutz J."/>
            <person name="Toseland A."/>
            <person name="Valas R."/>
            <person name="Veluchamy A."/>
            <person name="Ward B.J."/>
            <person name="Allen A."/>
            <person name="Barry K."/>
            <person name="Falciatore A."/>
            <person name="Ferrante M."/>
            <person name="Fortunato A.E."/>
            <person name="Gloeckner G."/>
            <person name="Gruber A."/>
            <person name="Hipkin R."/>
            <person name="Janech M."/>
            <person name="Kroth P."/>
            <person name="Leese F."/>
            <person name="Lindquist E."/>
            <person name="Lyon B.R."/>
            <person name="Martin J."/>
            <person name="Mayer C."/>
            <person name="Parker M."/>
            <person name="Quesneville H."/>
            <person name="Raymond J."/>
            <person name="Uhlig C."/>
            <person name="Valentin K.U."/>
            <person name="Worden A.Z."/>
            <person name="Armbrust E.V."/>
            <person name="Bowler C."/>
            <person name="Green B."/>
            <person name="Moulton V."/>
            <person name="Van Oosterhout C."/>
            <person name="Grigoriev I."/>
        </authorList>
    </citation>
    <scope>NUCLEOTIDE SEQUENCE [LARGE SCALE GENOMIC DNA]</scope>
    <source>
        <strain evidence="4 5">CCMP1102</strain>
    </source>
</reference>
<evidence type="ECO:0000313" key="4">
    <source>
        <dbReference type="EMBL" id="OEU10183.1"/>
    </source>
</evidence>
<dbReference type="AlphaFoldDB" id="A0A1E7EXD7"/>
<keyword evidence="5" id="KW-1185">Reference proteome</keyword>
<sequence length="95" mass="11221">EEESTDKKDESSETPKAGDDDGKKREIPKAFLRPLLPVQRKRRAHRKTHGKISFRLLAQMVGARWKALPDDDRKYYQDLAKEDSLRQKEAMKEYY</sequence>
<evidence type="ECO:0000256" key="2">
    <source>
        <dbReference type="SAM" id="MobiDB-lite"/>
    </source>
</evidence>
<dbReference type="KEGG" id="fcy:FRACYDRAFT_155192"/>
<dbReference type="OrthoDB" id="42185at2759"/>
<dbReference type="GO" id="GO:0005634">
    <property type="term" value="C:nucleus"/>
    <property type="evidence" value="ECO:0007669"/>
    <property type="project" value="UniProtKB-UniRule"/>
</dbReference>
<dbReference type="InterPro" id="IPR009071">
    <property type="entry name" value="HMG_box_dom"/>
</dbReference>
<keyword evidence="1" id="KW-0238">DNA-binding</keyword>
<dbReference type="GO" id="GO:0003677">
    <property type="term" value="F:DNA binding"/>
    <property type="evidence" value="ECO:0007669"/>
    <property type="project" value="UniProtKB-UniRule"/>
</dbReference>
<dbReference type="SUPFAM" id="SSF47095">
    <property type="entry name" value="HMG-box"/>
    <property type="match status" value="1"/>
</dbReference>
<dbReference type="InterPro" id="IPR036910">
    <property type="entry name" value="HMG_box_dom_sf"/>
</dbReference>
<keyword evidence="1" id="KW-0539">Nucleus</keyword>
<proteinExistence type="predicted"/>
<feature type="region of interest" description="Disordered" evidence="2">
    <location>
        <begin position="1"/>
        <end position="30"/>
    </location>
</feature>
<protein>
    <recommendedName>
        <fullName evidence="3">HMG box domain-containing protein</fullName>
    </recommendedName>
</protein>
<dbReference type="InParanoid" id="A0A1E7EXD7"/>
<feature type="non-terminal residue" evidence="4">
    <location>
        <position position="1"/>
    </location>
</feature>
<dbReference type="SMART" id="SM00398">
    <property type="entry name" value="HMG"/>
    <property type="match status" value="1"/>
</dbReference>
<name>A0A1E7EXD7_9STRA</name>
<feature type="DNA-binding region" description="HMG box" evidence="1">
    <location>
        <begin position="28"/>
        <end position="95"/>
    </location>
</feature>
<dbReference type="Gene3D" id="1.10.30.10">
    <property type="entry name" value="High mobility group box domain"/>
    <property type="match status" value="1"/>
</dbReference>
<gene>
    <name evidence="4" type="ORF">FRACYDRAFT_155192</name>
</gene>
<feature type="compositionally biased region" description="Basic and acidic residues" evidence="2">
    <location>
        <begin position="1"/>
        <end position="28"/>
    </location>
</feature>
<dbReference type="Pfam" id="PF00505">
    <property type="entry name" value="HMG_box"/>
    <property type="match status" value="1"/>
</dbReference>
<organism evidence="4 5">
    <name type="scientific">Fragilariopsis cylindrus CCMP1102</name>
    <dbReference type="NCBI Taxonomy" id="635003"/>
    <lineage>
        <taxon>Eukaryota</taxon>
        <taxon>Sar</taxon>
        <taxon>Stramenopiles</taxon>
        <taxon>Ochrophyta</taxon>
        <taxon>Bacillariophyta</taxon>
        <taxon>Bacillariophyceae</taxon>
        <taxon>Bacillariophycidae</taxon>
        <taxon>Bacillariales</taxon>
        <taxon>Bacillariaceae</taxon>
        <taxon>Fragilariopsis</taxon>
    </lineage>
</organism>
<evidence type="ECO:0000259" key="3">
    <source>
        <dbReference type="PROSITE" id="PS50118"/>
    </source>
</evidence>
<accession>A0A1E7EXD7</accession>
<dbReference type="Proteomes" id="UP000095751">
    <property type="component" value="Unassembled WGS sequence"/>
</dbReference>
<feature type="non-terminal residue" evidence="4">
    <location>
        <position position="95"/>
    </location>
</feature>
<dbReference type="PROSITE" id="PS50118">
    <property type="entry name" value="HMG_BOX_2"/>
    <property type="match status" value="1"/>
</dbReference>
<evidence type="ECO:0000256" key="1">
    <source>
        <dbReference type="PROSITE-ProRule" id="PRU00267"/>
    </source>
</evidence>